<evidence type="ECO:0000313" key="9">
    <source>
        <dbReference type="EMBL" id="ODA35793.1"/>
    </source>
</evidence>
<keyword evidence="4 7" id="KW-0812">Transmembrane</keyword>
<dbReference type="GO" id="GO:0016746">
    <property type="term" value="F:acyltransferase activity"/>
    <property type="evidence" value="ECO:0007669"/>
    <property type="project" value="UniProtKB-KW"/>
</dbReference>
<dbReference type="Pfam" id="PF01553">
    <property type="entry name" value="Acyltransferase"/>
    <property type="match status" value="1"/>
</dbReference>
<comment type="caution">
    <text evidence="9">The sequence shown here is derived from an EMBL/GenBank/DDBJ whole genome shotgun (WGS) entry which is preliminary data.</text>
</comment>
<dbReference type="PANTHER" id="PTHR43266">
    <property type="entry name" value="MACROLIDE-EFFLUX PROTEIN"/>
    <property type="match status" value="1"/>
</dbReference>
<feature type="transmembrane region" description="Helical" evidence="7">
    <location>
        <begin position="147"/>
        <end position="168"/>
    </location>
</feature>
<feature type="transmembrane region" description="Helical" evidence="7">
    <location>
        <begin position="403"/>
        <end position="433"/>
    </location>
</feature>
<feature type="transmembrane region" description="Helical" evidence="7">
    <location>
        <begin position="84"/>
        <end position="102"/>
    </location>
</feature>
<feature type="transmembrane region" description="Helical" evidence="7">
    <location>
        <begin position="174"/>
        <end position="192"/>
    </location>
</feature>
<organism evidence="9 10">
    <name type="scientific">Veronia pacifica</name>
    <dbReference type="NCBI Taxonomy" id="1080227"/>
    <lineage>
        <taxon>Bacteria</taxon>
        <taxon>Pseudomonadati</taxon>
        <taxon>Pseudomonadota</taxon>
        <taxon>Gammaproteobacteria</taxon>
        <taxon>Vibrionales</taxon>
        <taxon>Vibrionaceae</taxon>
        <taxon>Veronia</taxon>
    </lineage>
</organism>
<keyword evidence="2" id="KW-0813">Transport</keyword>
<feature type="transmembrane region" description="Helical" evidence="7">
    <location>
        <begin position="52"/>
        <end position="72"/>
    </location>
</feature>
<name>A0A1C3ERB4_9GAMM</name>
<feature type="transmembrane region" description="Helical" evidence="7">
    <location>
        <begin position="227"/>
        <end position="250"/>
    </location>
</feature>
<feature type="transmembrane region" description="Helical" evidence="7">
    <location>
        <begin position="332"/>
        <end position="355"/>
    </location>
</feature>
<evidence type="ECO:0000256" key="3">
    <source>
        <dbReference type="ARBA" id="ARBA00022475"/>
    </source>
</evidence>
<dbReference type="AlphaFoldDB" id="A0A1C3ERB4"/>
<dbReference type="CDD" id="cd07989">
    <property type="entry name" value="LPLAT_AGPAT-like"/>
    <property type="match status" value="1"/>
</dbReference>
<dbReference type="SUPFAM" id="SSF69593">
    <property type="entry name" value="Glycerol-3-phosphate (1)-acyltransferase"/>
    <property type="match status" value="1"/>
</dbReference>
<dbReference type="InterPro" id="IPR002123">
    <property type="entry name" value="Plipid/glycerol_acylTrfase"/>
</dbReference>
<evidence type="ECO:0000256" key="6">
    <source>
        <dbReference type="ARBA" id="ARBA00023136"/>
    </source>
</evidence>
<dbReference type="InterPro" id="IPR036259">
    <property type="entry name" value="MFS_trans_sf"/>
</dbReference>
<dbReference type="EMBL" id="LYBM01000002">
    <property type="protein sequence ID" value="ODA35793.1"/>
    <property type="molecule type" value="Genomic_DNA"/>
</dbReference>
<dbReference type="SUPFAM" id="SSF103473">
    <property type="entry name" value="MFS general substrate transporter"/>
    <property type="match status" value="1"/>
</dbReference>
<evidence type="ECO:0000256" key="4">
    <source>
        <dbReference type="ARBA" id="ARBA00022692"/>
    </source>
</evidence>
<dbReference type="Pfam" id="PF07690">
    <property type="entry name" value="MFS_1"/>
    <property type="match status" value="1"/>
</dbReference>
<proteinExistence type="predicted"/>
<dbReference type="RefSeq" id="WP_068898605.1">
    <property type="nucleotide sequence ID" value="NZ_JBHUIF010000032.1"/>
</dbReference>
<gene>
    <name evidence="9" type="ORF">A8L45_01780</name>
</gene>
<dbReference type="OrthoDB" id="9803968at2"/>
<dbReference type="Gene3D" id="1.20.1250.20">
    <property type="entry name" value="MFS general substrate transporter like domains"/>
    <property type="match status" value="1"/>
</dbReference>
<feature type="transmembrane region" description="Helical" evidence="7">
    <location>
        <begin position="262"/>
        <end position="282"/>
    </location>
</feature>
<accession>A0A1C3ERB4</accession>
<feature type="transmembrane region" description="Helical" evidence="7">
    <location>
        <begin position="375"/>
        <end position="397"/>
    </location>
</feature>
<protein>
    <submittedName>
        <fullName evidence="9">Acyl-phosphate glycerol 3-phosphate acyltransferase</fullName>
    </submittedName>
</protein>
<keyword evidence="3" id="KW-1003">Cell membrane</keyword>
<sequence length="621" mass="68411">MTTQTGLLKQRRFLPYFITQALGAFNDNVYKNTLLILVAFAAPGTLAIPSDAFINLAAGLFILPFFLFSAFAGELADKYEKSSLIRAVKLIEIVLMSAAALAFITESYIALLLILFLMGTQSTFFGPVKYSLLPQQLKPSELVSGNALVETGTFLAILIGTLIAGIIANMEESRAIAAVCVVFFAILGYVSARFIPEVKASNPDLKVRFAPVRQMRKTLSIAHRDKVVLQSIMGISWFWFLGASFLTQFPNYAKTFLGGSEAGVSFLLALFSVGIAVGSLLCDKLSNHRIEPGIVPIGSLGITIFSGHLFFTTPESLPETTSFLEFISHPELFGVFIDLALLGVFGGIFIVPLYAMMQQRAKESERSQVIAANNIYNSLFMVTSAVTAIIALSVMGISIPTFFLALAIGNLVVAIYVGKQVPLFALRFFIWLLSHTMYRVTHKDLHNIPEKGGALLICNHVSYVDALLLAGACPRPIRFVMDEEYYHIPVLHYFFRAARVIPIHTSSKSIRKALETVKTELEAGEVVCIFPEGHLTSDGEMIPFKRGIDLILRQTPVPVVPMALQGLWGSYFSREGGRALLKLPKRFWSKITIIADEPVPPREARSDQMFEKVAMLRGDAR</sequence>
<keyword evidence="9" id="KW-0012">Acyltransferase</keyword>
<dbReference type="SMART" id="SM00563">
    <property type="entry name" value="PlsC"/>
    <property type="match status" value="1"/>
</dbReference>
<dbReference type="CDD" id="cd06173">
    <property type="entry name" value="MFS_MefA_like"/>
    <property type="match status" value="1"/>
</dbReference>
<dbReference type="GO" id="GO:0005886">
    <property type="term" value="C:plasma membrane"/>
    <property type="evidence" value="ECO:0007669"/>
    <property type="project" value="UniProtKB-SubCell"/>
</dbReference>
<evidence type="ECO:0000256" key="2">
    <source>
        <dbReference type="ARBA" id="ARBA00022448"/>
    </source>
</evidence>
<dbReference type="STRING" id="1080227.A8L45_01780"/>
<dbReference type="Proteomes" id="UP000094936">
    <property type="component" value="Unassembled WGS sequence"/>
</dbReference>
<feature type="transmembrane region" description="Helical" evidence="7">
    <location>
        <begin position="294"/>
        <end position="312"/>
    </location>
</feature>
<keyword evidence="6 7" id="KW-0472">Membrane</keyword>
<evidence type="ECO:0000256" key="5">
    <source>
        <dbReference type="ARBA" id="ARBA00022989"/>
    </source>
</evidence>
<feature type="domain" description="Phospholipid/glycerol acyltransferase" evidence="8">
    <location>
        <begin position="454"/>
        <end position="567"/>
    </location>
</feature>
<evidence type="ECO:0000256" key="1">
    <source>
        <dbReference type="ARBA" id="ARBA00004651"/>
    </source>
</evidence>
<dbReference type="InterPro" id="IPR011701">
    <property type="entry name" value="MFS"/>
</dbReference>
<keyword evidence="9" id="KW-0808">Transferase</keyword>
<keyword evidence="10" id="KW-1185">Reference proteome</keyword>
<evidence type="ECO:0000259" key="8">
    <source>
        <dbReference type="SMART" id="SM00563"/>
    </source>
</evidence>
<keyword evidence="5 7" id="KW-1133">Transmembrane helix</keyword>
<dbReference type="GO" id="GO:0022857">
    <property type="term" value="F:transmembrane transporter activity"/>
    <property type="evidence" value="ECO:0007669"/>
    <property type="project" value="InterPro"/>
</dbReference>
<feature type="transmembrane region" description="Helical" evidence="7">
    <location>
        <begin position="108"/>
        <end position="126"/>
    </location>
</feature>
<comment type="subcellular location">
    <subcellularLocation>
        <location evidence="1">Cell membrane</location>
        <topology evidence="1">Multi-pass membrane protein</topology>
    </subcellularLocation>
</comment>
<evidence type="ECO:0000256" key="7">
    <source>
        <dbReference type="SAM" id="Phobius"/>
    </source>
</evidence>
<dbReference type="PANTHER" id="PTHR43266:SF2">
    <property type="entry name" value="MAJOR FACILITATOR SUPERFAMILY (MFS) PROFILE DOMAIN-CONTAINING PROTEIN"/>
    <property type="match status" value="1"/>
</dbReference>
<evidence type="ECO:0000313" key="10">
    <source>
        <dbReference type="Proteomes" id="UP000094936"/>
    </source>
</evidence>
<reference evidence="9 10" key="1">
    <citation type="submission" date="2016-05" db="EMBL/GenBank/DDBJ databases">
        <title>Genomic Taxonomy of the Vibrionaceae.</title>
        <authorList>
            <person name="Gomez-Gil B."/>
            <person name="Enciso-Ibarra J."/>
        </authorList>
    </citation>
    <scope>NUCLEOTIDE SEQUENCE [LARGE SCALE GENOMIC DNA]</scope>
    <source>
        <strain evidence="9 10">CAIM 1920</strain>
    </source>
</reference>